<protein>
    <recommendedName>
        <fullName evidence="4">Outer membrane protein beta-barrel domain-containing protein</fullName>
    </recommendedName>
</protein>
<dbReference type="AlphaFoldDB" id="A0A5B7SXV7"/>
<evidence type="ECO:0000256" key="1">
    <source>
        <dbReference type="ARBA" id="ARBA00004442"/>
    </source>
</evidence>
<dbReference type="Proteomes" id="UP000310017">
    <property type="component" value="Chromosome"/>
</dbReference>
<organism evidence="5 6">
    <name type="scientific">Aggregatimonas sangjinii</name>
    <dbReference type="NCBI Taxonomy" id="2583587"/>
    <lineage>
        <taxon>Bacteria</taxon>
        <taxon>Pseudomonadati</taxon>
        <taxon>Bacteroidota</taxon>
        <taxon>Flavobacteriia</taxon>
        <taxon>Flavobacteriales</taxon>
        <taxon>Flavobacteriaceae</taxon>
        <taxon>Aggregatimonas</taxon>
    </lineage>
</organism>
<evidence type="ECO:0000313" key="5">
    <source>
        <dbReference type="EMBL" id="QCX01918.1"/>
    </source>
</evidence>
<evidence type="ECO:0000256" key="3">
    <source>
        <dbReference type="ARBA" id="ARBA00023237"/>
    </source>
</evidence>
<evidence type="ECO:0000313" key="6">
    <source>
        <dbReference type="Proteomes" id="UP000310017"/>
    </source>
</evidence>
<accession>A0A5B7SXV7</accession>
<dbReference type="OrthoDB" id="8764943at2"/>
<dbReference type="InterPro" id="IPR041700">
    <property type="entry name" value="OMP_b-brl_3"/>
</dbReference>
<sequence length="800" mass="90914">MKHLPLVITMLLFSVVSLFSQDYTLSGVVRNVEGMPIEFANVFMLNREYSTLLKGTTTDANGKFQLTGVDKGTFFIKASYIEAESEPILFEVKGDIDSLNIVLNNNQQLDEVVVIKQKPRLERKVDRLVFNVENTALADGDIWEVLKKTPNLLIINDKLTIKGSGSVGILINGRKVNIPEKDIINLLSGTSASSVESVEVITNPPAKYSAEGGMLVNIVLKKNLVAGYNGAIYNKYTQGVFARHTLGTDHYFRGSKTAFSVNYSYARNKSIDRFTDNTTFFENDGTTSAWVSTQDVLRRRERHNVSAFFDYDIDARNRLSLSSINLFQPKLFSENDSETLIGATTDASATSFTTLNRSEAEQLNTSLYLDYVHTLKKGSELSFNTHFTYYDTNRPQIIATDFFDANGSLTGENDFLTDSEQRINLFSIQSDYSTSLSDKLDLEAGVRYADINSASSVTQEGFDTGQMGLNPTESGNFAYDEAIWAAYAGLNNRGELWRLNTGLRAEYTETVGDLDTAPEPNERSYLELFPSFSIQYLPSKKHNLKLYYYRRITRPRYNSVNPFQIFITNNSVVEGEPNLLPATRNYVSAGYTYDKGYTLELFYRNEKNPFQMFLEQDNESKIFITKTANFERNINYGVDVTVNKMPLRFWDFYIVGSAYSVQYNFIDSASGQEITNQGWTYKIRSNNTFTLLADKSLFADLDFYYVSDLVRGNQVQESYNQLSFALRKTFWEKKASVSLGLTDIFNQGNIFQIRRYANQDNTSLYRPENRLFTFGFRYKFGNTGIKANSKSKGLEERKRL</sequence>
<dbReference type="PANTHER" id="PTHR40980">
    <property type="entry name" value="PLUG DOMAIN-CONTAINING PROTEIN"/>
    <property type="match status" value="1"/>
</dbReference>
<dbReference type="Pfam" id="PF14905">
    <property type="entry name" value="OMP_b-brl_3"/>
    <property type="match status" value="1"/>
</dbReference>
<reference evidence="5 6" key="1">
    <citation type="submission" date="2019-05" db="EMBL/GenBank/DDBJ databases">
        <title>Genome sequencing of F202Z8.</title>
        <authorList>
            <person name="Kwon Y.M."/>
        </authorList>
    </citation>
    <scope>NUCLEOTIDE SEQUENCE [LARGE SCALE GENOMIC DNA]</scope>
    <source>
        <strain evidence="5 6">F202Z8</strain>
    </source>
</reference>
<proteinExistence type="predicted"/>
<dbReference type="Gene3D" id="2.40.170.20">
    <property type="entry name" value="TonB-dependent receptor, beta-barrel domain"/>
    <property type="match status" value="1"/>
</dbReference>
<dbReference type="SUPFAM" id="SSF56935">
    <property type="entry name" value="Porins"/>
    <property type="match status" value="1"/>
</dbReference>
<dbReference type="Pfam" id="PF13715">
    <property type="entry name" value="CarbopepD_reg_2"/>
    <property type="match status" value="1"/>
</dbReference>
<dbReference type="GO" id="GO:0009279">
    <property type="term" value="C:cell outer membrane"/>
    <property type="evidence" value="ECO:0007669"/>
    <property type="project" value="UniProtKB-SubCell"/>
</dbReference>
<dbReference type="Gene3D" id="2.60.40.1120">
    <property type="entry name" value="Carboxypeptidase-like, regulatory domain"/>
    <property type="match status" value="1"/>
</dbReference>
<gene>
    <name evidence="5" type="ORF">FGM00_18020</name>
</gene>
<dbReference type="KEGG" id="asag:FGM00_18020"/>
<dbReference type="RefSeq" id="WP_138854255.1">
    <property type="nucleotide sequence ID" value="NZ_CP040710.1"/>
</dbReference>
<name>A0A5B7SXV7_9FLAO</name>
<dbReference type="EMBL" id="CP040710">
    <property type="protein sequence ID" value="QCX01918.1"/>
    <property type="molecule type" value="Genomic_DNA"/>
</dbReference>
<dbReference type="InterPro" id="IPR036942">
    <property type="entry name" value="Beta-barrel_TonB_sf"/>
</dbReference>
<keyword evidence="3" id="KW-0998">Cell outer membrane</keyword>
<evidence type="ECO:0000259" key="4">
    <source>
        <dbReference type="Pfam" id="PF14905"/>
    </source>
</evidence>
<dbReference type="InterPro" id="IPR008969">
    <property type="entry name" value="CarboxyPept-like_regulatory"/>
</dbReference>
<dbReference type="PANTHER" id="PTHR40980:SF4">
    <property type="entry name" value="TONB-DEPENDENT RECEPTOR-LIKE BETA-BARREL DOMAIN-CONTAINING PROTEIN"/>
    <property type="match status" value="1"/>
</dbReference>
<feature type="domain" description="Outer membrane protein beta-barrel" evidence="4">
    <location>
        <begin position="375"/>
        <end position="778"/>
    </location>
</feature>
<keyword evidence="6" id="KW-1185">Reference proteome</keyword>
<comment type="subcellular location">
    <subcellularLocation>
        <location evidence="1">Cell outer membrane</location>
    </subcellularLocation>
</comment>
<keyword evidence="2" id="KW-0472">Membrane</keyword>
<dbReference type="SUPFAM" id="SSF49464">
    <property type="entry name" value="Carboxypeptidase regulatory domain-like"/>
    <property type="match status" value="1"/>
</dbReference>
<evidence type="ECO:0000256" key="2">
    <source>
        <dbReference type="ARBA" id="ARBA00023136"/>
    </source>
</evidence>